<gene>
    <name evidence="2" type="ORF">F2Q68_00027756</name>
</gene>
<accession>A0A8S9ICH6</accession>
<feature type="compositionally biased region" description="Basic and acidic residues" evidence="1">
    <location>
        <begin position="130"/>
        <end position="139"/>
    </location>
</feature>
<organism evidence="2 3">
    <name type="scientific">Brassica cretica</name>
    <name type="common">Mustard</name>
    <dbReference type="NCBI Taxonomy" id="69181"/>
    <lineage>
        <taxon>Eukaryota</taxon>
        <taxon>Viridiplantae</taxon>
        <taxon>Streptophyta</taxon>
        <taxon>Embryophyta</taxon>
        <taxon>Tracheophyta</taxon>
        <taxon>Spermatophyta</taxon>
        <taxon>Magnoliopsida</taxon>
        <taxon>eudicotyledons</taxon>
        <taxon>Gunneridae</taxon>
        <taxon>Pentapetalae</taxon>
        <taxon>rosids</taxon>
        <taxon>malvids</taxon>
        <taxon>Brassicales</taxon>
        <taxon>Brassicaceae</taxon>
        <taxon>Brassiceae</taxon>
        <taxon>Brassica</taxon>
    </lineage>
</organism>
<sequence>MNSTKLITVNVYEALDGSIGDGFRYLRVEALQPPPKPGLYTNTTHLETESQTGQAPATAATKPTFKKAGRFCCHHQTSTPPSPAKKVKNTTPKVNDDQVLTPSRRGTTKPNKEAESKREKASTRINLQGSHERREQDDVARQAAYQPAMDNWSHRLSNQTSLNINPEPYPPVNRTSRLAFGSTTHETHLTTEREELEHSDTEEIQEPAAVEEIQDPYPPAIL</sequence>
<reference evidence="2" key="1">
    <citation type="submission" date="2019-12" db="EMBL/GenBank/DDBJ databases">
        <title>Genome sequencing and annotation of Brassica cretica.</title>
        <authorList>
            <person name="Studholme D.J."/>
            <person name="Sarris P.F."/>
        </authorList>
    </citation>
    <scope>NUCLEOTIDE SEQUENCE</scope>
    <source>
        <strain evidence="2">PFS-001/15</strain>
        <tissue evidence="2">Leaf</tissue>
    </source>
</reference>
<evidence type="ECO:0000313" key="3">
    <source>
        <dbReference type="Proteomes" id="UP000712281"/>
    </source>
</evidence>
<dbReference type="AlphaFoldDB" id="A0A8S9ICH6"/>
<feature type="compositionally biased region" description="Basic and acidic residues" evidence="1">
    <location>
        <begin position="186"/>
        <end position="201"/>
    </location>
</feature>
<evidence type="ECO:0000313" key="2">
    <source>
        <dbReference type="EMBL" id="KAF2567233.1"/>
    </source>
</evidence>
<dbReference type="Proteomes" id="UP000712281">
    <property type="component" value="Unassembled WGS sequence"/>
</dbReference>
<name>A0A8S9ICH6_BRACR</name>
<feature type="compositionally biased region" description="Polar residues" evidence="1">
    <location>
        <begin position="89"/>
        <end position="109"/>
    </location>
</feature>
<protein>
    <submittedName>
        <fullName evidence="2">Uncharacterized protein</fullName>
    </submittedName>
</protein>
<feature type="region of interest" description="Disordered" evidence="1">
    <location>
        <begin position="36"/>
        <end position="61"/>
    </location>
</feature>
<feature type="region of interest" description="Disordered" evidence="1">
    <location>
        <begin position="186"/>
        <end position="222"/>
    </location>
</feature>
<proteinExistence type="predicted"/>
<feature type="compositionally biased region" description="Basic and acidic residues" evidence="1">
    <location>
        <begin position="110"/>
        <end position="122"/>
    </location>
</feature>
<dbReference type="EMBL" id="QGKW02001911">
    <property type="protein sequence ID" value="KAF2567233.1"/>
    <property type="molecule type" value="Genomic_DNA"/>
</dbReference>
<feature type="region of interest" description="Disordered" evidence="1">
    <location>
        <begin position="74"/>
        <end position="139"/>
    </location>
</feature>
<feature type="compositionally biased region" description="Polar residues" evidence="1">
    <location>
        <begin position="40"/>
        <end position="54"/>
    </location>
</feature>
<comment type="caution">
    <text evidence="2">The sequence shown here is derived from an EMBL/GenBank/DDBJ whole genome shotgun (WGS) entry which is preliminary data.</text>
</comment>
<evidence type="ECO:0000256" key="1">
    <source>
        <dbReference type="SAM" id="MobiDB-lite"/>
    </source>
</evidence>